<dbReference type="AlphaFoldDB" id="A0AAD9IHC7"/>
<dbReference type="Pfam" id="PF13537">
    <property type="entry name" value="GATase_7"/>
    <property type="match status" value="1"/>
</dbReference>
<gene>
    <name evidence="2" type="ORF">QBZ16_005415</name>
</gene>
<protein>
    <recommendedName>
        <fullName evidence="1">Glutamine amidotransferase type-2 domain-containing protein</fullName>
    </recommendedName>
</protein>
<dbReference type="InterPro" id="IPR017932">
    <property type="entry name" value="GATase_2_dom"/>
</dbReference>
<comment type="caution">
    <text evidence="2">The sequence shown here is derived from an EMBL/GenBank/DDBJ whole genome shotgun (WGS) entry which is preliminary data.</text>
</comment>
<evidence type="ECO:0000313" key="2">
    <source>
        <dbReference type="EMBL" id="KAK2076655.1"/>
    </source>
</evidence>
<organism evidence="2 3">
    <name type="scientific">Prototheca wickerhamii</name>
    <dbReference type="NCBI Taxonomy" id="3111"/>
    <lineage>
        <taxon>Eukaryota</taxon>
        <taxon>Viridiplantae</taxon>
        <taxon>Chlorophyta</taxon>
        <taxon>core chlorophytes</taxon>
        <taxon>Trebouxiophyceae</taxon>
        <taxon>Chlorellales</taxon>
        <taxon>Chlorellaceae</taxon>
        <taxon>Prototheca</taxon>
    </lineage>
</organism>
<dbReference type="Proteomes" id="UP001255856">
    <property type="component" value="Unassembled WGS sequence"/>
</dbReference>
<keyword evidence="3" id="KW-1185">Reference proteome</keyword>
<feature type="domain" description="Glutamine amidotransferase type-2" evidence="1">
    <location>
        <begin position="93"/>
        <end position="198"/>
    </location>
</feature>
<proteinExistence type="predicted"/>
<dbReference type="SUPFAM" id="SSF56235">
    <property type="entry name" value="N-terminal nucleophile aminohydrolases (Ntn hydrolases)"/>
    <property type="match status" value="1"/>
</dbReference>
<sequence length="280" mass="29605">MPDIPLAPGSFFAVVPRGGALPAFLSFGRGSLERVSQTRVTDLIKSSSAPAVSDPLTPGSYNASPEVYRFGSGATVVVRSGPVLGADGGLYTEPLTASDSTGLCVLVPGSYISNADELAERLDEQPASDRRSEGAALILRLYARDPDPLLVLSELQGSFAFFLFDAERRTAFAARDGSGEVPLFFEIDDDGGVSVASAPVTVPSAHVGLTQWEALPAGRYIAGRAPRVHRFALTQEEMAEREAMEACLEDECISPRAAHSPTRGFFSAGREAVATASSWH</sequence>
<accession>A0AAD9IHC7</accession>
<dbReference type="EMBL" id="JASFZW010000009">
    <property type="protein sequence ID" value="KAK2076655.1"/>
    <property type="molecule type" value="Genomic_DNA"/>
</dbReference>
<reference evidence="2" key="1">
    <citation type="submission" date="2021-01" db="EMBL/GenBank/DDBJ databases">
        <authorList>
            <person name="Eckstrom K.M.E."/>
        </authorList>
    </citation>
    <scope>NUCLEOTIDE SEQUENCE</scope>
    <source>
        <strain evidence="2">UVCC 0001</strain>
    </source>
</reference>
<name>A0AAD9IHC7_PROWI</name>
<dbReference type="Gene3D" id="3.60.20.10">
    <property type="entry name" value="Glutamine Phosphoribosylpyrophosphate, subunit 1, domain 1"/>
    <property type="match status" value="1"/>
</dbReference>
<evidence type="ECO:0000313" key="3">
    <source>
        <dbReference type="Proteomes" id="UP001255856"/>
    </source>
</evidence>
<dbReference type="CDD" id="cd00352">
    <property type="entry name" value="Gn_AT_II"/>
    <property type="match status" value="1"/>
</dbReference>
<dbReference type="InterPro" id="IPR029055">
    <property type="entry name" value="Ntn_hydrolases_N"/>
</dbReference>
<evidence type="ECO:0000259" key="1">
    <source>
        <dbReference type="Pfam" id="PF13537"/>
    </source>
</evidence>